<proteinExistence type="predicted"/>
<sequence length="85" mass="9239">MASQLARLKRPGQNNHAFAWPRCWKERGNHLVLWCGSANSHGSVTAVNTLHFSQGTLLVSLLGEEEGAAAMTSQRWGQGPTITNP</sequence>
<comment type="caution">
    <text evidence="1">The sequence shown here is derived from an EMBL/GenBank/DDBJ whole genome shotgun (WGS) entry which is preliminary data.</text>
</comment>
<dbReference type="OrthoDB" id="10592235at2759"/>
<gene>
    <name evidence="1" type="ORF">BOTNAR_0419g00040</name>
</gene>
<protein>
    <submittedName>
        <fullName evidence="1">Uncharacterized protein</fullName>
    </submittedName>
</protein>
<evidence type="ECO:0000313" key="1">
    <source>
        <dbReference type="EMBL" id="TGO49729.1"/>
    </source>
</evidence>
<accession>A0A4Z1HKU6</accession>
<dbReference type="Proteomes" id="UP000297452">
    <property type="component" value="Unassembled WGS sequence"/>
</dbReference>
<reference evidence="1 2" key="1">
    <citation type="submission" date="2017-12" db="EMBL/GenBank/DDBJ databases">
        <title>Comparative genomics of Botrytis spp.</title>
        <authorList>
            <person name="Valero-Jimenez C.A."/>
            <person name="Tapia P."/>
            <person name="Veloso J."/>
            <person name="Silva-Moreno E."/>
            <person name="Staats M."/>
            <person name="Valdes J.H."/>
            <person name="Van Kan J.A.L."/>
        </authorList>
    </citation>
    <scope>NUCLEOTIDE SEQUENCE [LARGE SCALE GENOMIC DNA]</scope>
    <source>
        <strain evidence="1 2">MUCL2120</strain>
    </source>
</reference>
<name>A0A4Z1HKU6_9HELO</name>
<dbReference type="AlphaFoldDB" id="A0A4Z1HKU6"/>
<keyword evidence="2" id="KW-1185">Reference proteome</keyword>
<organism evidence="1 2">
    <name type="scientific">Botryotinia narcissicola</name>
    <dbReference type="NCBI Taxonomy" id="278944"/>
    <lineage>
        <taxon>Eukaryota</taxon>
        <taxon>Fungi</taxon>
        <taxon>Dikarya</taxon>
        <taxon>Ascomycota</taxon>
        <taxon>Pezizomycotina</taxon>
        <taxon>Leotiomycetes</taxon>
        <taxon>Helotiales</taxon>
        <taxon>Sclerotiniaceae</taxon>
        <taxon>Botryotinia</taxon>
    </lineage>
</organism>
<evidence type="ECO:0000313" key="2">
    <source>
        <dbReference type="Proteomes" id="UP000297452"/>
    </source>
</evidence>
<dbReference type="EMBL" id="PQXJ01000419">
    <property type="protein sequence ID" value="TGO49729.1"/>
    <property type="molecule type" value="Genomic_DNA"/>
</dbReference>